<reference evidence="2" key="2">
    <citation type="submission" date="2000-06" db="EMBL/GenBank/DDBJ databases">
        <authorList>
            <person name="Bailey J.A."/>
        </authorList>
    </citation>
    <scope>NUCLEOTIDE SEQUENCE</scope>
    <source>
        <strain evidence="2">CL</strain>
    </source>
</reference>
<dbReference type="EMBL" id="Y18122">
    <property type="protein sequence ID" value="CAA77041.2"/>
    <property type="molecule type" value="Genomic_DNA"/>
</dbReference>
<name>O77399_PHYPO</name>
<evidence type="ECO:0000256" key="1">
    <source>
        <dbReference type="SAM" id="SignalP"/>
    </source>
</evidence>
<proteinExistence type="predicted"/>
<protein>
    <submittedName>
        <fullName evidence="2">RedA protein</fullName>
    </submittedName>
</protein>
<feature type="non-terminal residue" evidence="2">
    <location>
        <position position="108"/>
    </location>
</feature>
<feature type="chain" id="PRO_5004160676" evidence="1">
    <location>
        <begin position="23"/>
        <end position="108"/>
    </location>
</feature>
<feature type="signal peptide" evidence="1">
    <location>
        <begin position="1"/>
        <end position="22"/>
    </location>
</feature>
<accession>O77399</accession>
<organism evidence="2">
    <name type="scientific">Physarum polycephalum</name>
    <name type="common">Many-headed slime mold</name>
    <name type="synonym">Badhamia polycephala</name>
    <dbReference type="NCBI Taxonomy" id="5791"/>
    <lineage>
        <taxon>Eukaryota</taxon>
        <taxon>Amoebozoa</taxon>
        <taxon>Evosea</taxon>
        <taxon>Eumycetozoa</taxon>
        <taxon>Myxogastria</taxon>
        <taxon>Myxogastromycetidae</taxon>
        <taxon>Physariida</taxon>
        <taxon>Physaraceae</taxon>
        <taxon>Physarum</taxon>
    </lineage>
</organism>
<keyword evidence="1" id="KW-0732">Signal</keyword>
<gene>
    <name evidence="2" type="primary">redA</name>
</gene>
<sequence length="108" mass="11918">MVPGLRASSISFLLLFCSLFQGERKKQVNMLKVVILSVLKIGLVSCQYVIHQEFSDSKCSNATFTMVAPTACVEAEDGKYHKSVCASDSVQLFECNDQACTDCPRKET</sequence>
<dbReference type="AlphaFoldDB" id="O77399"/>
<evidence type="ECO:0000313" key="2">
    <source>
        <dbReference type="EMBL" id="CAA77041.2"/>
    </source>
</evidence>
<reference evidence="2" key="1">
    <citation type="journal article" date="1999" name="Arch. Microbiol.">
        <title>Identification of three genes expressed primarily during development in Physarum polycephalum.</title>
        <authorList>
            <person name="Bailey J."/>
            <person name="Cook L.J."/>
            <person name="Kilmer-Barber R."/>
            <person name="Swanston E."/>
            <person name="Solnica-Krezel L."/>
            <person name="Lohman K."/>
            <person name="Dove W.F."/>
            <person name="Dee J."/>
            <person name="Anderson R.W."/>
        </authorList>
    </citation>
    <scope>NUCLEOTIDE SEQUENCE</scope>
    <source>
        <strain evidence="2">CL</strain>
    </source>
</reference>